<dbReference type="GO" id="GO:0005829">
    <property type="term" value="C:cytosol"/>
    <property type="evidence" value="ECO:0007669"/>
    <property type="project" value="TreeGrafter"/>
</dbReference>
<dbReference type="GO" id="GO:0047596">
    <property type="term" value="F:6-methylsalicylate decarboxylase activity"/>
    <property type="evidence" value="ECO:0007669"/>
    <property type="project" value="UniProtKB-EC"/>
</dbReference>
<dbReference type="GO" id="GO:0019748">
    <property type="term" value="P:secondary metabolic process"/>
    <property type="evidence" value="ECO:0007669"/>
    <property type="project" value="TreeGrafter"/>
</dbReference>
<comment type="catalytic activity">
    <reaction evidence="6">
        <text>6-methylsalicylate + H(+) = 3-methylphenol + CO2</text>
        <dbReference type="Rhea" id="RHEA:23112"/>
        <dbReference type="ChEBI" id="CHEBI:15378"/>
        <dbReference type="ChEBI" id="CHEBI:16526"/>
        <dbReference type="ChEBI" id="CHEBI:17231"/>
        <dbReference type="ChEBI" id="CHEBI:36658"/>
        <dbReference type="EC" id="4.1.1.52"/>
    </reaction>
    <physiologicalReaction direction="left-to-right" evidence="6">
        <dbReference type="Rhea" id="RHEA:23113"/>
    </physiologicalReaction>
</comment>
<evidence type="ECO:0000256" key="2">
    <source>
        <dbReference type="ARBA" id="ARBA00022723"/>
    </source>
</evidence>
<evidence type="ECO:0000256" key="7">
    <source>
        <dbReference type="ARBA" id="ARBA00038889"/>
    </source>
</evidence>
<evidence type="ECO:0000256" key="8">
    <source>
        <dbReference type="RuleBase" id="RU366045"/>
    </source>
</evidence>
<evidence type="ECO:0000313" key="11">
    <source>
        <dbReference type="Proteomes" id="UP000664169"/>
    </source>
</evidence>
<reference evidence="10" key="1">
    <citation type="submission" date="2021-03" db="EMBL/GenBank/DDBJ databases">
        <authorList>
            <person name="Tagirdzhanova G."/>
        </authorList>
    </citation>
    <scope>NUCLEOTIDE SEQUENCE</scope>
</reference>
<keyword evidence="5 8" id="KW-0456">Lyase</keyword>
<evidence type="ECO:0000256" key="5">
    <source>
        <dbReference type="ARBA" id="ARBA00023239"/>
    </source>
</evidence>
<dbReference type="PANTHER" id="PTHR21240">
    <property type="entry name" value="2-AMINO-3-CARBOXYLMUCONATE-6-SEMIALDEHYDE DECARBOXYLASE"/>
    <property type="match status" value="1"/>
</dbReference>
<name>A0A8H3EKL0_9LECA</name>
<gene>
    <name evidence="10" type="ORF">GOMPHAMPRED_006344</name>
</gene>
<keyword evidence="4" id="KW-0862">Zinc</keyword>
<dbReference type="EC" id="4.1.1.52" evidence="7"/>
<evidence type="ECO:0000256" key="3">
    <source>
        <dbReference type="ARBA" id="ARBA00022793"/>
    </source>
</evidence>
<dbReference type="GO" id="GO:0046872">
    <property type="term" value="F:metal ion binding"/>
    <property type="evidence" value="ECO:0007669"/>
    <property type="project" value="UniProtKB-KW"/>
</dbReference>
<dbReference type="Proteomes" id="UP000664169">
    <property type="component" value="Unassembled WGS sequence"/>
</dbReference>
<evidence type="ECO:0000256" key="6">
    <source>
        <dbReference type="ARBA" id="ARBA00036832"/>
    </source>
</evidence>
<dbReference type="AlphaFoldDB" id="A0A8H3EKL0"/>
<keyword evidence="2" id="KW-0479">Metal-binding</keyword>
<dbReference type="SUPFAM" id="SSF51556">
    <property type="entry name" value="Metallo-dependent hydrolases"/>
    <property type="match status" value="1"/>
</dbReference>
<dbReference type="OrthoDB" id="2832284at2759"/>
<keyword evidence="3 8" id="KW-0210">Decarboxylase</keyword>
<dbReference type="InterPro" id="IPR032466">
    <property type="entry name" value="Metal_Hydrolase"/>
</dbReference>
<comment type="caution">
    <text evidence="10">The sequence shown here is derived from an EMBL/GenBank/DDBJ whole genome shotgun (WGS) entry which is preliminary data.</text>
</comment>
<organism evidence="10 11">
    <name type="scientific">Gomphillus americanus</name>
    <dbReference type="NCBI Taxonomy" id="1940652"/>
    <lineage>
        <taxon>Eukaryota</taxon>
        <taxon>Fungi</taxon>
        <taxon>Dikarya</taxon>
        <taxon>Ascomycota</taxon>
        <taxon>Pezizomycotina</taxon>
        <taxon>Lecanoromycetes</taxon>
        <taxon>OSLEUM clade</taxon>
        <taxon>Ostropomycetidae</taxon>
        <taxon>Ostropales</taxon>
        <taxon>Graphidaceae</taxon>
        <taxon>Gomphilloideae</taxon>
        <taxon>Gomphillus</taxon>
    </lineage>
</organism>
<dbReference type="GO" id="GO:0016787">
    <property type="term" value="F:hydrolase activity"/>
    <property type="evidence" value="ECO:0007669"/>
    <property type="project" value="InterPro"/>
</dbReference>
<evidence type="ECO:0000256" key="4">
    <source>
        <dbReference type="ARBA" id="ARBA00022833"/>
    </source>
</evidence>
<dbReference type="Pfam" id="PF04909">
    <property type="entry name" value="Amidohydro_2"/>
    <property type="match status" value="1"/>
</dbReference>
<keyword evidence="11" id="KW-1185">Reference proteome</keyword>
<dbReference type="Gene3D" id="3.20.20.140">
    <property type="entry name" value="Metal-dependent hydrolases"/>
    <property type="match status" value="1"/>
</dbReference>
<evidence type="ECO:0000259" key="9">
    <source>
        <dbReference type="Pfam" id="PF04909"/>
    </source>
</evidence>
<evidence type="ECO:0000256" key="1">
    <source>
        <dbReference type="ARBA" id="ARBA00005871"/>
    </source>
</evidence>
<proteinExistence type="inferred from homology"/>
<sequence>MFTLQYSLKATIQKAGGDPSGWYVPPWTLEADQDLNRKIGVKTAILSVTAPGPQIAKENAVQLARQCNDFQAKIRDEDPAHYGFFACLPDLLNDQEACLGEIARAFDELAADGIVIYTRYGSDNHYLGHPDFESIWRELNKRKAVVFVHPTHAVDTNLVNEHLPQPMFDYPHETGRTAIDMITRGTTRKFSDVKVILSHAGGTLPWLIYRAAMLPFTPMDVGLSTEDLIAEAQKFYYDTALSSGPISITGLKQLTKPGHILFGCDFPNAPVGAIQKFAQWSEEADMDEEQKKSFEYGAGLALFPRLQQYYP</sequence>
<dbReference type="InterPro" id="IPR006680">
    <property type="entry name" value="Amidohydro-rel"/>
</dbReference>
<dbReference type="PANTHER" id="PTHR21240:SF29">
    <property type="entry name" value="AMIDOHYDROLASE-RELATED DOMAIN-CONTAINING PROTEIN"/>
    <property type="match status" value="1"/>
</dbReference>
<accession>A0A8H3EKL0</accession>
<dbReference type="InterPro" id="IPR032465">
    <property type="entry name" value="ACMSD"/>
</dbReference>
<evidence type="ECO:0000313" key="10">
    <source>
        <dbReference type="EMBL" id="CAF9908876.1"/>
    </source>
</evidence>
<dbReference type="EMBL" id="CAJPDQ010000004">
    <property type="protein sequence ID" value="CAF9908876.1"/>
    <property type="molecule type" value="Genomic_DNA"/>
</dbReference>
<feature type="domain" description="Amidohydrolase-related" evidence="9">
    <location>
        <begin position="43"/>
        <end position="298"/>
    </location>
</feature>
<protein>
    <recommendedName>
        <fullName evidence="7">6-methylsalicylate decarboxylase</fullName>
        <ecNumber evidence="7">4.1.1.52</ecNumber>
    </recommendedName>
</protein>
<comment type="similarity">
    <text evidence="1">Belongs to the metallo-dependent hydrolases superfamily. ACMSD family.</text>
</comment>